<keyword evidence="2" id="KW-1185">Reference proteome</keyword>
<evidence type="ECO:0000313" key="2">
    <source>
        <dbReference type="Proteomes" id="UP000789405"/>
    </source>
</evidence>
<accession>A0A9N9P9F6</accession>
<feature type="non-terminal residue" evidence="1">
    <location>
        <position position="1"/>
    </location>
</feature>
<evidence type="ECO:0000313" key="1">
    <source>
        <dbReference type="EMBL" id="CAG8803033.1"/>
    </source>
</evidence>
<name>A0A9N9P9F6_9GLOM</name>
<comment type="caution">
    <text evidence="1">The sequence shown here is derived from an EMBL/GenBank/DDBJ whole genome shotgun (WGS) entry which is preliminary data.</text>
</comment>
<feature type="non-terminal residue" evidence="1">
    <location>
        <position position="97"/>
    </location>
</feature>
<proteinExistence type="predicted"/>
<gene>
    <name evidence="1" type="ORF">DERYTH_LOCUS23810</name>
</gene>
<dbReference type="EMBL" id="CAJVPY010037546">
    <property type="protein sequence ID" value="CAG8803033.1"/>
    <property type="molecule type" value="Genomic_DNA"/>
</dbReference>
<reference evidence="1" key="1">
    <citation type="submission" date="2021-06" db="EMBL/GenBank/DDBJ databases">
        <authorList>
            <person name="Kallberg Y."/>
            <person name="Tangrot J."/>
            <person name="Rosling A."/>
        </authorList>
    </citation>
    <scope>NUCLEOTIDE SEQUENCE</scope>
    <source>
        <strain evidence="1">MA453B</strain>
    </source>
</reference>
<organism evidence="1 2">
    <name type="scientific">Dentiscutata erythropus</name>
    <dbReference type="NCBI Taxonomy" id="1348616"/>
    <lineage>
        <taxon>Eukaryota</taxon>
        <taxon>Fungi</taxon>
        <taxon>Fungi incertae sedis</taxon>
        <taxon>Mucoromycota</taxon>
        <taxon>Glomeromycotina</taxon>
        <taxon>Glomeromycetes</taxon>
        <taxon>Diversisporales</taxon>
        <taxon>Gigasporaceae</taxon>
        <taxon>Dentiscutata</taxon>
    </lineage>
</organism>
<dbReference type="Proteomes" id="UP000789405">
    <property type="component" value="Unassembled WGS sequence"/>
</dbReference>
<dbReference type="AlphaFoldDB" id="A0A9N9P9F6"/>
<sequence>EKKGKCALVKKLVTENAWRNSRKEGHYSAVRPLQASKKKKKPGISRKEKIFRHQKGIDAKRQVFIIGDQVMSLKNIILVLSMKMKLMVKGSIYQSPK</sequence>
<protein>
    <submittedName>
        <fullName evidence="1">3648_t:CDS:1</fullName>
    </submittedName>
</protein>